<protein>
    <submittedName>
        <fullName evidence="8">Cytochrome b5</fullName>
    </submittedName>
</protein>
<evidence type="ECO:0000256" key="3">
    <source>
        <dbReference type="ARBA" id="ARBA00023004"/>
    </source>
</evidence>
<organism evidence="8 9">
    <name type="scientific">Cajanus cajan</name>
    <name type="common">Pigeon pea</name>
    <name type="synonym">Cajanus indicus</name>
    <dbReference type="NCBI Taxonomy" id="3821"/>
    <lineage>
        <taxon>Eukaryota</taxon>
        <taxon>Viridiplantae</taxon>
        <taxon>Streptophyta</taxon>
        <taxon>Embryophyta</taxon>
        <taxon>Tracheophyta</taxon>
        <taxon>Spermatophyta</taxon>
        <taxon>Magnoliopsida</taxon>
        <taxon>eudicotyledons</taxon>
        <taxon>Gunneridae</taxon>
        <taxon>Pentapetalae</taxon>
        <taxon>rosids</taxon>
        <taxon>fabids</taxon>
        <taxon>Fabales</taxon>
        <taxon>Fabaceae</taxon>
        <taxon>Papilionoideae</taxon>
        <taxon>50 kb inversion clade</taxon>
        <taxon>NPAAA clade</taxon>
        <taxon>indigoferoid/millettioid clade</taxon>
        <taxon>Phaseoleae</taxon>
        <taxon>Cajanus</taxon>
    </lineage>
</organism>
<dbReference type="GO" id="GO:0046872">
    <property type="term" value="F:metal ion binding"/>
    <property type="evidence" value="ECO:0007669"/>
    <property type="project" value="UniProtKB-UniRule"/>
</dbReference>
<evidence type="ECO:0000259" key="7">
    <source>
        <dbReference type="PROSITE" id="PS50255"/>
    </source>
</evidence>
<dbReference type="InterPro" id="IPR050668">
    <property type="entry name" value="Cytochrome_b5"/>
</dbReference>
<dbReference type="GO" id="GO:0020037">
    <property type="term" value="F:heme binding"/>
    <property type="evidence" value="ECO:0007669"/>
    <property type="project" value="UniProtKB-UniRule"/>
</dbReference>
<dbReference type="InterPro" id="IPR018506">
    <property type="entry name" value="Cyt_B5_heme-BS"/>
</dbReference>
<dbReference type="PROSITE" id="PS50255">
    <property type="entry name" value="CYTOCHROME_B5_2"/>
    <property type="match status" value="1"/>
</dbReference>
<dbReference type="PROSITE" id="PS00191">
    <property type="entry name" value="CYTOCHROME_B5_1"/>
    <property type="match status" value="1"/>
</dbReference>
<dbReference type="Gene3D" id="3.10.120.10">
    <property type="entry name" value="Cytochrome b5-like heme/steroid binding domain"/>
    <property type="match status" value="1"/>
</dbReference>
<accession>A0A151TTT9</accession>
<reference evidence="8 9" key="1">
    <citation type="journal article" date="2012" name="Nat. Biotechnol.">
        <title>Draft genome sequence of pigeonpea (Cajanus cajan), an orphan legume crop of resource-poor farmers.</title>
        <authorList>
            <person name="Varshney R.K."/>
            <person name="Chen W."/>
            <person name="Li Y."/>
            <person name="Bharti A.K."/>
            <person name="Saxena R.K."/>
            <person name="Schlueter J.A."/>
            <person name="Donoghue M.T."/>
            <person name="Azam S."/>
            <person name="Fan G."/>
            <person name="Whaley A.M."/>
            <person name="Farmer A.D."/>
            <person name="Sheridan J."/>
            <person name="Iwata A."/>
            <person name="Tuteja R."/>
            <person name="Penmetsa R.V."/>
            <person name="Wu W."/>
            <person name="Upadhyaya H.D."/>
            <person name="Yang S.P."/>
            <person name="Shah T."/>
            <person name="Saxena K.B."/>
            <person name="Michael T."/>
            <person name="McCombie W.R."/>
            <person name="Yang B."/>
            <person name="Zhang G."/>
            <person name="Yang H."/>
            <person name="Wang J."/>
            <person name="Spillane C."/>
            <person name="Cook D.R."/>
            <person name="May G.D."/>
            <person name="Xu X."/>
            <person name="Jackson S.A."/>
        </authorList>
    </citation>
    <scope>NUCLEOTIDE SEQUENCE [LARGE SCALE GENOMIC DNA]</scope>
    <source>
        <strain evidence="9">cv. Asha</strain>
    </source>
</reference>
<keyword evidence="5" id="KW-1133">Transmembrane helix</keyword>
<feature type="domain" description="Cytochrome b5 heme-binding" evidence="7">
    <location>
        <begin position="237"/>
        <end position="294"/>
    </location>
</feature>
<proteinExistence type="inferred from homology"/>
<sequence length="359" mass="41492">FSEHEDNEFAHNVNNDDNDDNDDDDDEENDNNVASPSFAPSTCNPPHMLQLNLNQINANDVEFRHLLDCKSIPPKVGILFIRQQFLNKYVVDFVIKDFHIKNHVKLKNTYEHHMLPIKIMGLGRDQTSHVFCIQHIAQKFIRKYKNVDLHKFVVNMGNMFHCYYNDFRLENIDIVNWLDTYPITPLFLETYFKLAKLFTRREKEANVMLAVDHKYEKIVRKAMNDTITKSTSHKVEMFNQQNVLDVTKFLEEHPGGEEVILEVGGKDATKEFDAIGHSKAAQNVVLKYQVGVLQGAIVKDVDLKDVVDKESNTKEMSAYVIKEDGRSKSLAFYDFVVPFLAAGLYIGYRYLTRADSIAY</sequence>
<dbReference type="Pfam" id="PF00173">
    <property type="entry name" value="Cyt-b5"/>
    <property type="match status" value="1"/>
</dbReference>
<keyword evidence="5" id="KW-0472">Membrane</keyword>
<feature type="compositionally biased region" description="Acidic residues" evidence="6">
    <location>
        <begin position="16"/>
        <end position="30"/>
    </location>
</feature>
<dbReference type="InterPro" id="IPR001199">
    <property type="entry name" value="Cyt_B5-like_heme/steroid-bd"/>
</dbReference>
<gene>
    <name evidence="8" type="ORF">KK1_009709</name>
</gene>
<keyword evidence="9" id="KW-1185">Reference proteome</keyword>
<dbReference type="STRING" id="3821.A0A151TTT9"/>
<keyword evidence="2 5" id="KW-0479">Metal-binding</keyword>
<feature type="transmembrane region" description="Helical" evidence="5">
    <location>
        <begin position="330"/>
        <end position="351"/>
    </location>
</feature>
<feature type="non-terminal residue" evidence="8">
    <location>
        <position position="1"/>
    </location>
</feature>
<dbReference type="Gramene" id="C.cajan_09441.t">
    <property type="protein sequence ID" value="C.cajan_09441.t"/>
    <property type="gene ID" value="C.cajan_09441"/>
</dbReference>
<dbReference type="SMART" id="SM01117">
    <property type="entry name" value="Cyt-b5"/>
    <property type="match status" value="1"/>
</dbReference>
<evidence type="ECO:0000256" key="1">
    <source>
        <dbReference type="ARBA" id="ARBA00022617"/>
    </source>
</evidence>
<evidence type="ECO:0000256" key="4">
    <source>
        <dbReference type="ARBA" id="ARBA00038168"/>
    </source>
</evidence>
<dbReference type="PANTHER" id="PTHR19359:SF14">
    <property type="entry name" value="CYTOCHROME B5 A"/>
    <property type="match status" value="1"/>
</dbReference>
<keyword evidence="3 5" id="KW-0408">Iron</keyword>
<dbReference type="InterPro" id="IPR036400">
    <property type="entry name" value="Cyt_B5-like_heme/steroid_sf"/>
</dbReference>
<feature type="region of interest" description="Disordered" evidence="6">
    <location>
        <begin position="1"/>
        <end position="41"/>
    </location>
</feature>
<evidence type="ECO:0000256" key="2">
    <source>
        <dbReference type="ARBA" id="ARBA00022723"/>
    </source>
</evidence>
<evidence type="ECO:0000256" key="6">
    <source>
        <dbReference type="SAM" id="MobiDB-lite"/>
    </source>
</evidence>
<evidence type="ECO:0000313" key="9">
    <source>
        <dbReference type="Proteomes" id="UP000075243"/>
    </source>
</evidence>
<name>A0A151TTT9_CAJCA</name>
<evidence type="ECO:0000256" key="5">
    <source>
        <dbReference type="RuleBase" id="RU362121"/>
    </source>
</evidence>
<dbReference type="AlphaFoldDB" id="A0A151TTT9"/>
<keyword evidence="5" id="KW-0812">Transmembrane</keyword>
<dbReference type="SUPFAM" id="SSF55856">
    <property type="entry name" value="Cytochrome b5-like heme/steroid binding domain"/>
    <property type="match status" value="1"/>
</dbReference>
<dbReference type="PRINTS" id="PR00363">
    <property type="entry name" value="CYTOCHROMEB5"/>
</dbReference>
<dbReference type="EMBL" id="CM003605">
    <property type="protein sequence ID" value="KYP70489.1"/>
    <property type="molecule type" value="Genomic_DNA"/>
</dbReference>
<evidence type="ECO:0000313" key="8">
    <source>
        <dbReference type="EMBL" id="KYP70489.1"/>
    </source>
</evidence>
<dbReference type="Proteomes" id="UP000075243">
    <property type="component" value="Chromosome 3"/>
</dbReference>
<keyword evidence="1 5" id="KW-0349">Heme</keyword>
<comment type="similarity">
    <text evidence="4 5">Belongs to the cytochrome b5 family.</text>
</comment>
<dbReference type="GO" id="GO:0016020">
    <property type="term" value="C:membrane"/>
    <property type="evidence" value="ECO:0007669"/>
    <property type="project" value="TreeGrafter"/>
</dbReference>
<dbReference type="PANTHER" id="PTHR19359">
    <property type="entry name" value="CYTOCHROME B5"/>
    <property type="match status" value="1"/>
</dbReference>